<feature type="transmembrane region" description="Helical" evidence="8">
    <location>
        <begin position="70"/>
        <end position="93"/>
    </location>
</feature>
<feature type="transmembrane region" description="Helical" evidence="8">
    <location>
        <begin position="177"/>
        <end position="200"/>
    </location>
</feature>
<evidence type="ECO:0000256" key="7">
    <source>
        <dbReference type="ARBA" id="ARBA00023136"/>
    </source>
</evidence>
<evidence type="ECO:0000313" key="10">
    <source>
        <dbReference type="Proteomes" id="UP000249453"/>
    </source>
</evidence>
<feature type="transmembrane region" description="Helical" evidence="8">
    <location>
        <begin position="44"/>
        <end position="63"/>
    </location>
</feature>
<comment type="caution">
    <text evidence="9">The sequence shown here is derived from an EMBL/GenBank/DDBJ whole genome shotgun (WGS) entry which is preliminary data.</text>
</comment>
<evidence type="ECO:0000313" key="9">
    <source>
        <dbReference type="EMBL" id="RAK27015.1"/>
    </source>
</evidence>
<evidence type="ECO:0000256" key="4">
    <source>
        <dbReference type="ARBA" id="ARBA00022475"/>
    </source>
</evidence>
<keyword evidence="5 8" id="KW-0812">Transmembrane</keyword>
<comment type="subcellular location">
    <subcellularLocation>
        <location evidence="1">Cell membrane</location>
        <topology evidence="1">Multi-pass membrane protein</topology>
    </subcellularLocation>
</comment>
<dbReference type="OrthoDB" id="9799225at2"/>
<feature type="transmembrane region" description="Helical" evidence="8">
    <location>
        <begin position="20"/>
        <end position="38"/>
    </location>
</feature>
<feature type="transmembrane region" description="Helical" evidence="8">
    <location>
        <begin position="339"/>
        <end position="364"/>
    </location>
</feature>
<feature type="transmembrane region" description="Helical" evidence="8">
    <location>
        <begin position="240"/>
        <end position="268"/>
    </location>
</feature>
<evidence type="ECO:0000256" key="2">
    <source>
        <dbReference type="ARBA" id="ARBA00009773"/>
    </source>
</evidence>
<organism evidence="9 10">
    <name type="scientific">Falsochrobactrum ovis</name>
    <dbReference type="NCBI Taxonomy" id="1293442"/>
    <lineage>
        <taxon>Bacteria</taxon>
        <taxon>Pseudomonadati</taxon>
        <taxon>Pseudomonadota</taxon>
        <taxon>Alphaproteobacteria</taxon>
        <taxon>Hyphomicrobiales</taxon>
        <taxon>Brucellaceae</taxon>
        <taxon>Falsochrobactrum</taxon>
    </lineage>
</organism>
<accession>A0A364JT94</accession>
<keyword evidence="4" id="KW-1003">Cell membrane</keyword>
<gene>
    <name evidence="9" type="ORF">C7374_1119</name>
</gene>
<keyword evidence="10" id="KW-1185">Reference proteome</keyword>
<keyword evidence="6 8" id="KW-1133">Transmembrane helix</keyword>
<proteinExistence type="inferred from homology"/>
<sequence>MDRLKERASATPPPMALASLRLPTLAGVVVVVAILYFAKEVLLPLAIAVLLTFTLAPIVSMLRRAGFPRVLAVITSVAGGFVLIGVFSMIVAYQVSEVAQNITIYQYNIIEKIRTLKVAGSENTLLERINQFAERVGTELNRQEIEPLAAPTEEPKPEPVLVEIFSPRDSIETLENIVGQLIGPLATMGLVVVVVVFMLLEREELRDRFIRLVGYGDLHRTTEALQEAGSRVARYLLTQLLVNVTYGVPLGLGLWFLGIPNAVLWGMLAVVLRFVPYIGPVIAAIFPIFLAFAVAPGWELLLWTIALILIIELISNNVIEPWLYGTRTGLSPLAIIVSAIFWTWLWGPVGLVLSTPLTVCLVVLGRHVPQFEFLEILFGSEPVLDPKERLYQRLLSGDPDEATDNAEEILEEKYLAEYYGSVAIPALLLGEQDRIRGALSDPQLKQVADSARLLVANLEQIANEEEDSDEQVSVEAPDAEKGEAALELPNGGGKYVLCFGGRGVLDDVAAAMLAQVLDVQGAETMALAHSALQPASLAALQLDNTTAIVVNFLNVESARKARFSVRRLKRLHKSARIGLALWGADKEFDLKPIQEETQADFVVRTMSDAVVECLSDAEPKPFIRGQSKVFSPIRAVQKVK</sequence>
<dbReference type="GO" id="GO:0005886">
    <property type="term" value="C:plasma membrane"/>
    <property type="evidence" value="ECO:0007669"/>
    <property type="project" value="UniProtKB-SubCell"/>
</dbReference>
<feature type="transmembrane region" description="Helical" evidence="8">
    <location>
        <begin position="274"/>
        <end position="293"/>
    </location>
</feature>
<dbReference type="PANTHER" id="PTHR21716">
    <property type="entry name" value="TRANSMEMBRANE PROTEIN"/>
    <property type="match status" value="1"/>
</dbReference>
<evidence type="ECO:0000256" key="3">
    <source>
        <dbReference type="ARBA" id="ARBA00022448"/>
    </source>
</evidence>
<dbReference type="InterPro" id="IPR002549">
    <property type="entry name" value="AI-2E-like"/>
</dbReference>
<reference evidence="9 10" key="1">
    <citation type="submission" date="2018-06" db="EMBL/GenBank/DDBJ databases">
        <title>Genomic Encyclopedia of Type Strains, Phase IV (KMG-IV): sequencing the most valuable type-strain genomes for metagenomic binning, comparative biology and taxonomic classification.</title>
        <authorList>
            <person name="Goeker M."/>
        </authorList>
    </citation>
    <scope>NUCLEOTIDE SEQUENCE [LARGE SCALE GENOMIC DNA]</scope>
    <source>
        <strain evidence="9 10">DSM 26720</strain>
    </source>
</reference>
<evidence type="ECO:0000256" key="1">
    <source>
        <dbReference type="ARBA" id="ARBA00004651"/>
    </source>
</evidence>
<dbReference type="RefSeq" id="WP_111575832.1">
    <property type="nucleotide sequence ID" value="NZ_JBHEEY010000011.1"/>
</dbReference>
<protein>
    <submittedName>
        <fullName evidence="9">Putative PurR-regulated permease PerM</fullName>
    </submittedName>
</protein>
<evidence type="ECO:0000256" key="6">
    <source>
        <dbReference type="ARBA" id="ARBA00022989"/>
    </source>
</evidence>
<dbReference type="PANTHER" id="PTHR21716:SF53">
    <property type="entry name" value="PERMEASE PERM-RELATED"/>
    <property type="match status" value="1"/>
</dbReference>
<dbReference type="Pfam" id="PF01594">
    <property type="entry name" value="AI-2E_transport"/>
    <property type="match status" value="1"/>
</dbReference>
<evidence type="ECO:0000256" key="8">
    <source>
        <dbReference type="SAM" id="Phobius"/>
    </source>
</evidence>
<keyword evidence="3" id="KW-0813">Transport</keyword>
<dbReference type="Proteomes" id="UP000249453">
    <property type="component" value="Unassembled WGS sequence"/>
</dbReference>
<comment type="similarity">
    <text evidence="2">Belongs to the autoinducer-2 exporter (AI-2E) (TC 2.A.86) family.</text>
</comment>
<dbReference type="EMBL" id="QLMK01000011">
    <property type="protein sequence ID" value="RAK27015.1"/>
    <property type="molecule type" value="Genomic_DNA"/>
</dbReference>
<name>A0A364JT94_9HYPH</name>
<feature type="transmembrane region" description="Helical" evidence="8">
    <location>
        <begin position="300"/>
        <end position="319"/>
    </location>
</feature>
<evidence type="ECO:0000256" key="5">
    <source>
        <dbReference type="ARBA" id="ARBA00022692"/>
    </source>
</evidence>
<keyword evidence="7 8" id="KW-0472">Membrane</keyword>
<dbReference type="AlphaFoldDB" id="A0A364JT94"/>